<keyword evidence="1" id="KW-0732">Signal</keyword>
<feature type="chain" id="PRO_5045126873" description="DUF4476 domain-containing protein" evidence="1">
    <location>
        <begin position="23"/>
        <end position="245"/>
    </location>
</feature>
<dbReference type="RefSeq" id="WP_190994682.1">
    <property type="nucleotide sequence ID" value="NZ_JACOIK010000008.1"/>
</dbReference>
<protein>
    <recommendedName>
        <fullName evidence="4">DUF4476 domain-containing protein</fullName>
    </recommendedName>
</protein>
<reference evidence="2 3" key="1">
    <citation type="submission" date="2020-08" db="EMBL/GenBank/DDBJ databases">
        <title>Sphingobacterium sp. DN00404 isolated from aquaculture water.</title>
        <authorList>
            <person name="Zhang M."/>
        </authorList>
    </citation>
    <scope>NUCLEOTIDE SEQUENCE [LARGE SCALE GENOMIC DNA]</scope>
    <source>
        <strain evidence="2 3">DN00404</strain>
    </source>
</reference>
<feature type="signal peptide" evidence="1">
    <location>
        <begin position="1"/>
        <end position="22"/>
    </location>
</feature>
<name>A0ABR7YQY2_9SPHI</name>
<comment type="caution">
    <text evidence="2">The sequence shown here is derived from an EMBL/GenBank/DDBJ whole genome shotgun (WGS) entry which is preliminary data.</text>
</comment>
<accession>A0ABR7YQY2</accession>
<evidence type="ECO:0008006" key="4">
    <source>
        <dbReference type="Google" id="ProtNLM"/>
    </source>
</evidence>
<evidence type="ECO:0000313" key="2">
    <source>
        <dbReference type="EMBL" id="MBD1433736.1"/>
    </source>
</evidence>
<gene>
    <name evidence="2" type="ORF">H8B06_12930</name>
</gene>
<dbReference type="Proteomes" id="UP000602759">
    <property type="component" value="Unassembled WGS sequence"/>
</dbReference>
<organism evidence="2 3">
    <name type="scientific">Sphingobacterium micropteri</name>
    <dbReference type="NCBI Taxonomy" id="2763501"/>
    <lineage>
        <taxon>Bacteria</taxon>
        <taxon>Pseudomonadati</taxon>
        <taxon>Bacteroidota</taxon>
        <taxon>Sphingobacteriia</taxon>
        <taxon>Sphingobacteriales</taxon>
        <taxon>Sphingobacteriaceae</taxon>
        <taxon>Sphingobacterium</taxon>
    </lineage>
</organism>
<sequence length="245" mass="27723">MEKTFLLALFSIILSTTLYAQANNTECGCPVNQFTDVNAEAVFSFSNDRAIAVCGYKNTDDAHPTYSEFVLAVCGENKVIDFWDATTVCRLTSHNDTLFVQELYPLPIADNFEFEETVWTTEKIYFTDNKVNRKKSVNSGIRKYSAAEIKEVLETYRSAGCGFDESKMKIANQLFVAALSGSKEAWRSFTEFKDRFDVPDGAYSQEYRVLKEMLAQWEAQEDHTEIINDLSVEQATPSGHIQIVS</sequence>
<evidence type="ECO:0000256" key="1">
    <source>
        <dbReference type="SAM" id="SignalP"/>
    </source>
</evidence>
<evidence type="ECO:0000313" key="3">
    <source>
        <dbReference type="Proteomes" id="UP000602759"/>
    </source>
</evidence>
<dbReference type="EMBL" id="JACOIK010000008">
    <property type="protein sequence ID" value="MBD1433736.1"/>
    <property type="molecule type" value="Genomic_DNA"/>
</dbReference>
<keyword evidence="3" id="KW-1185">Reference proteome</keyword>
<proteinExistence type="predicted"/>